<protein>
    <recommendedName>
        <fullName evidence="4">Nudix hydrolase domain-containing protein</fullName>
    </recommendedName>
</protein>
<reference evidence="2 3" key="1">
    <citation type="submission" date="2021-11" db="EMBL/GenBank/DDBJ databases">
        <title>Black yeast isolated from Biological Soil Crust.</title>
        <authorList>
            <person name="Kurbessoian T."/>
        </authorList>
    </citation>
    <scope>NUCLEOTIDE SEQUENCE [LARGE SCALE GENOMIC DNA]</scope>
    <source>
        <strain evidence="2 3">CCFEE 5522</strain>
    </source>
</reference>
<dbReference type="Proteomes" id="UP001324427">
    <property type="component" value="Unassembled WGS sequence"/>
</dbReference>
<feature type="region of interest" description="Disordered" evidence="1">
    <location>
        <begin position="1"/>
        <end position="50"/>
    </location>
</feature>
<evidence type="ECO:0000313" key="3">
    <source>
        <dbReference type="Proteomes" id="UP001324427"/>
    </source>
</evidence>
<evidence type="ECO:0000313" key="2">
    <source>
        <dbReference type="EMBL" id="KAK4542132.1"/>
    </source>
</evidence>
<evidence type="ECO:0008006" key="4">
    <source>
        <dbReference type="Google" id="ProtNLM"/>
    </source>
</evidence>
<gene>
    <name evidence="2" type="ORF">LTR36_006979</name>
</gene>
<comment type="caution">
    <text evidence="2">The sequence shown here is derived from an EMBL/GenBank/DDBJ whole genome shotgun (WGS) entry which is preliminary data.</text>
</comment>
<dbReference type="EMBL" id="JAVFHQ010000044">
    <property type="protein sequence ID" value="KAK4542132.1"/>
    <property type="molecule type" value="Genomic_DNA"/>
</dbReference>
<proteinExistence type="predicted"/>
<feature type="region of interest" description="Disordered" evidence="1">
    <location>
        <begin position="226"/>
        <end position="286"/>
    </location>
</feature>
<feature type="compositionally biased region" description="Basic and acidic residues" evidence="1">
    <location>
        <begin position="251"/>
        <end position="286"/>
    </location>
</feature>
<sequence length="286" mass="32066">MPPRTPKAVSRQTVPKSASSAKASPVTASPSSNVSPDWTPTALYESLRDEQDEPEKLNYMIEICPALFDTAKSAVQQRREPKSEGKKLLILPTKSIVVNHGWESDDEEDEAKAKPISETAGQALGAIAVDLVKAESGIHQTPAAFHAEFYPHSHTNSKWYRIAAVLVFLRFDDGEEDYERGIGAEQKKKWKWMTEEEVQATHPASITQEADRDAVLLGFQALRNAEPVASTQQREVRKQADRDDGEAPGEAAERMDWEADPDPVERQEEPEPRQRQRRASEPVMRR</sequence>
<evidence type="ECO:0000256" key="1">
    <source>
        <dbReference type="SAM" id="MobiDB-lite"/>
    </source>
</evidence>
<keyword evidence="3" id="KW-1185">Reference proteome</keyword>
<feature type="compositionally biased region" description="Low complexity" evidence="1">
    <location>
        <begin position="13"/>
        <end position="32"/>
    </location>
</feature>
<organism evidence="2 3">
    <name type="scientific">Oleoguttula mirabilis</name>
    <dbReference type="NCBI Taxonomy" id="1507867"/>
    <lineage>
        <taxon>Eukaryota</taxon>
        <taxon>Fungi</taxon>
        <taxon>Dikarya</taxon>
        <taxon>Ascomycota</taxon>
        <taxon>Pezizomycotina</taxon>
        <taxon>Dothideomycetes</taxon>
        <taxon>Dothideomycetidae</taxon>
        <taxon>Mycosphaerellales</taxon>
        <taxon>Teratosphaeriaceae</taxon>
        <taxon>Oleoguttula</taxon>
    </lineage>
</organism>
<name>A0AAV9JAH0_9PEZI</name>
<accession>A0AAV9JAH0</accession>
<dbReference type="AlphaFoldDB" id="A0AAV9JAH0"/>